<dbReference type="AlphaFoldDB" id="A0A1B3XN06"/>
<keyword evidence="5" id="KW-0472">Membrane</keyword>
<proteinExistence type="inferred from homology"/>
<organism evidence="10 11">
    <name type="scientific">Peribacillus muralis</name>
    <dbReference type="NCBI Taxonomy" id="264697"/>
    <lineage>
        <taxon>Bacteria</taxon>
        <taxon>Bacillati</taxon>
        <taxon>Bacillota</taxon>
        <taxon>Bacilli</taxon>
        <taxon>Bacillales</taxon>
        <taxon>Bacillaceae</taxon>
        <taxon>Peribacillus</taxon>
    </lineage>
</organism>
<feature type="domain" description="Spore germination GerAC-like C-terminal" evidence="8">
    <location>
        <begin position="214"/>
        <end position="371"/>
    </location>
</feature>
<dbReference type="EMBL" id="CP017080">
    <property type="protein sequence ID" value="AOH54601.1"/>
    <property type="molecule type" value="Genomic_DNA"/>
</dbReference>
<dbReference type="Gene3D" id="3.30.300.210">
    <property type="entry name" value="Nutrient germinant receptor protein C, domain 3"/>
    <property type="match status" value="1"/>
</dbReference>
<comment type="similarity">
    <text evidence="2">Belongs to the GerABKC lipoprotein family.</text>
</comment>
<dbReference type="InterPro" id="IPR057336">
    <property type="entry name" value="GerAC_N"/>
</dbReference>
<keyword evidence="6" id="KW-0564">Palmitate</keyword>
<evidence type="ECO:0000313" key="10">
    <source>
        <dbReference type="EMBL" id="AOH54601.1"/>
    </source>
</evidence>
<sequence length="379" mass="43306">MKRILVSLFIGMSLLTLTGCWDTKDIQDIQYISAVGIDYRNGQYDIYVQVTSFAGVAKQESLEPKPTPVWVAKGSGKTINAALNDIYKRSNQYVYWAHVQLIIFSENLLKHGLDQVNDPILRFQQIRETTWLYGTDDSLEDILIVNSLFGSSVQTSIFNPEDIYKLRSYVAPIRIQSFYTQNYESGMTVKLPKISLLPEVWKKQGGSKNTVKLTGSYLIKNNQLKAKIANKHLSGLRWLTKSTIRSPVAVKINEDTSVEMSLIRPKFDIKPIFMNDKVAFDISIKVNGVVRDMEGNIPLPILKDKVEHVLAKEIRSTYTFALEKGTDIYNLEETVYRKDVKKWKAIFGNDFTLAEDSIRNINVDVTIEQTGDYKYEFLN</sequence>
<feature type="domain" description="Spore germination protein N-terminal" evidence="9">
    <location>
        <begin position="22"/>
        <end position="195"/>
    </location>
</feature>
<evidence type="ECO:0000256" key="1">
    <source>
        <dbReference type="ARBA" id="ARBA00004635"/>
    </source>
</evidence>
<dbReference type="PANTHER" id="PTHR35789">
    <property type="entry name" value="SPORE GERMINATION PROTEIN B3"/>
    <property type="match status" value="1"/>
</dbReference>
<name>A0A1B3XN06_9BACI</name>
<dbReference type="GO" id="GO:0009847">
    <property type="term" value="P:spore germination"/>
    <property type="evidence" value="ECO:0007669"/>
    <property type="project" value="InterPro"/>
</dbReference>
<protein>
    <submittedName>
        <fullName evidence="10">Uncharacterized protein</fullName>
    </submittedName>
</protein>
<dbReference type="InterPro" id="IPR046953">
    <property type="entry name" value="Spore_GerAC-like_C"/>
</dbReference>
<dbReference type="NCBIfam" id="TIGR02887">
    <property type="entry name" value="spore_ger_x_C"/>
    <property type="match status" value="1"/>
</dbReference>
<gene>
    <name evidence="10" type="ORF">ABE28_009590</name>
</gene>
<keyword evidence="11" id="KW-1185">Reference proteome</keyword>
<dbReference type="PROSITE" id="PS51257">
    <property type="entry name" value="PROKAR_LIPOPROTEIN"/>
    <property type="match status" value="1"/>
</dbReference>
<dbReference type="STRING" id="264697.ABE28_009590"/>
<dbReference type="Pfam" id="PF25198">
    <property type="entry name" value="Spore_GerAC_N"/>
    <property type="match status" value="1"/>
</dbReference>
<evidence type="ECO:0000259" key="8">
    <source>
        <dbReference type="Pfam" id="PF05504"/>
    </source>
</evidence>
<keyword evidence="4" id="KW-0732">Signal</keyword>
<keyword evidence="7" id="KW-0449">Lipoprotein</keyword>
<evidence type="ECO:0000256" key="5">
    <source>
        <dbReference type="ARBA" id="ARBA00023136"/>
    </source>
</evidence>
<comment type="subcellular location">
    <subcellularLocation>
        <location evidence="1">Membrane</location>
        <topology evidence="1">Lipid-anchor</topology>
    </subcellularLocation>
</comment>
<reference evidence="10 11" key="1">
    <citation type="submission" date="2016-08" db="EMBL/GenBank/DDBJ databases">
        <title>Complete genome sequence of Bacillus muralis G25-68, a strain with toxicity to nematodes.</title>
        <authorList>
            <person name="Zheng Z."/>
        </authorList>
    </citation>
    <scope>NUCLEOTIDE SEQUENCE [LARGE SCALE GENOMIC DNA]</scope>
    <source>
        <strain evidence="10 11">G25-68</strain>
    </source>
</reference>
<dbReference type="InterPro" id="IPR008844">
    <property type="entry name" value="Spore_GerAC-like"/>
</dbReference>
<dbReference type="GO" id="GO:0016020">
    <property type="term" value="C:membrane"/>
    <property type="evidence" value="ECO:0007669"/>
    <property type="project" value="UniProtKB-SubCell"/>
</dbReference>
<dbReference type="Pfam" id="PF05504">
    <property type="entry name" value="Spore_GerAC"/>
    <property type="match status" value="1"/>
</dbReference>
<dbReference type="InterPro" id="IPR038501">
    <property type="entry name" value="Spore_GerAC_C_sf"/>
</dbReference>
<evidence type="ECO:0000256" key="2">
    <source>
        <dbReference type="ARBA" id="ARBA00007886"/>
    </source>
</evidence>
<keyword evidence="3" id="KW-0309">Germination</keyword>
<dbReference type="Proteomes" id="UP000077926">
    <property type="component" value="Chromosome"/>
</dbReference>
<evidence type="ECO:0000259" key="9">
    <source>
        <dbReference type="Pfam" id="PF25198"/>
    </source>
</evidence>
<evidence type="ECO:0000256" key="4">
    <source>
        <dbReference type="ARBA" id="ARBA00022729"/>
    </source>
</evidence>
<evidence type="ECO:0000256" key="3">
    <source>
        <dbReference type="ARBA" id="ARBA00022544"/>
    </source>
</evidence>
<evidence type="ECO:0000256" key="6">
    <source>
        <dbReference type="ARBA" id="ARBA00023139"/>
    </source>
</evidence>
<evidence type="ECO:0000256" key="7">
    <source>
        <dbReference type="ARBA" id="ARBA00023288"/>
    </source>
</evidence>
<accession>A0A1B3XN06</accession>
<dbReference type="KEGG" id="bmur:ABE28_009590"/>
<dbReference type="PANTHER" id="PTHR35789:SF1">
    <property type="entry name" value="SPORE GERMINATION PROTEIN B3"/>
    <property type="match status" value="1"/>
</dbReference>
<evidence type="ECO:0000313" key="11">
    <source>
        <dbReference type="Proteomes" id="UP000077926"/>
    </source>
</evidence>